<comment type="subcellular location">
    <subcellularLocation>
        <location evidence="2">Cell inner membrane</location>
        <topology evidence="2">Peripheral membrane protein</topology>
        <orientation evidence="2">Cytoplasmic side</orientation>
    </subcellularLocation>
    <subcellularLocation>
        <location evidence="1">Cytoplasm</location>
    </subcellularLocation>
</comment>
<dbReference type="InterPro" id="IPR003439">
    <property type="entry name" value="ABC_transporter-like_ATP-bd"/>
</dbReference>
<dbReference type="GO" id="GO:0055085">
    <property type="term" value="P:transmembrane transport"/>
    <property type="evidence" value="ECO:0007669"/>
    <property type="project" value="InterPro"/>
</dbReference>
<reference evidence="18 19" key="3">
    <citation type="submission" date="2015-01" db="EMBL/GenBank/DDBJ databases">
        <authorList>
            <consortium name="NBRP consortium"/>
            <person name="Sawabe T."/>
            <person name="Meirelles P."/>
            <person name="Feng G."/>
            <person name="Sayaka M."/>
            <person name="Hattori M."/>
            <person name="Ohkuma M."/>
        </authorList>
    </citation>
    <scope>NUCLEOTIDE SEQUENCE [LARGE SCALE GENOMIC DNA]</scope>
    <source>
        <strain evidence="19">JCM 19231</strain>
        <strain evidence="18">JCM 19241</strain>
        <strain evidence="16">JCM19231</strain>
        <strain evidence="17">JCM19241</strain>
    </source>
</reference>
<comment type="caution">
    <text evidence="16">The sequence shown here is derived from an EMBL/GenBank/DDBJ whole genome shotgun (WGS) entry which is preliminary data.</text>
</comment>
<evidence type="ECO:0000256" key="9">
    <source>
        <dbReference type="ARBA" id="ARBA00022741"/>
    </source>
</evidence>
<evidence type="ECO:0000256" key="14">
    <source>
        <dbReference type="ARBA" id="ARBA00026081"/>
    </source>
</evidence>
<keyword evidence="9" id="KW-0547">Nucleotide-binding</keyword>
<keyword evidence="6" id="KW-1003">Cell membrane</keyword>
<evidence type="ECO:0000256" key="6">
    <source>
        <dbReference type="ARBA" id="ARBA00022475"/>
    </source>
</evidence>
<dbReference type="SUPFAM" id="SSF52540">
    <property type="entry name" value="P-loop containing nucleoside triphosphate hydrolases"/>
    <property type="match status" value="1"/>
</dbReference>
<gene>
    <name evidence="16" type="ORF">JCM19231_4640</name>
    <name evidence="17" type="ORF">JCM19241_4620</name>
</gene>
<dbReference type="InterPro" id="IPR017871">
    <property type="entry name" value="ABC_transporter-like_CS"/>
</dbReference>
<evidence type="ECO:0000313" key="16">
    <source>
        <dbReference type="EMBL" id="GAM54462.1"/>
    </source>
</evidence>
<accession>A0A0B8QK56</accession>
<dbReference type="PANTHER" id="PTHR45772:SF10">
    <property type="entry name" value="LIPOPOLYSACCHARIDE EXPORT SYSTEM ATP-BINDING PROTEIN LPTB"/>
    <property type="match status" value="1"/>
</dbReference>
<keyword evidence="7" id="KW-0963">Cytoplasm</keyword>
<keyword evidence="12" id="KW-0472">Membrane</keyword>
<dbReference type="InterPro" id="IPR032823">
    <property type="entry name" value="BCA_ABC_TP_C"/>
</dbReference>
<name>A0A0B8NQA1_9VIBR</name>
<dbReference type="InterPro" id="IPR030921">
    <property type="entry name" value="LPS_export_LptB"/>
</dbReference>
<comment type="function">
    <text evidence="13">Part of the ABC transporter complex LptBFG involved in the translocation of lipopolysaccharide (LPS) from the inner membrane to the outer membrane. Probably responsible for energy coupling to the transport system.</text>
</comment>
<dbReference type="InterPro" id="IPR051120">
    <property type="entry name" value="ABC_AA/LPS_Transport"/>
</dbReference>
<evidence type="ECO:0000256" key="12">
    <source>
        <dbReference type="ARBA" id="ARBA00023136"/>
    </source>
</evidence>
<dbReference type="RefSeq" id="WP_261834090.1">
    <property type="nucleotide sequence ID" value="NZ_AP024881.1"/>
</dbReference>
<protein>
    <recommendedName>
        <fullName evidence="4">Lipopolysaccharide export system ATP-binding protein LptB</fullName>
    </recommendedName>
</protein>
<evidence type="ECO:0000256" key="11">
    <source>
        <dbReference type="ARBA" id="ARBA00022967"/>
    </source>
</evidence>
<dbReference type="Pfam" id="PF00005">
    <property type="entry name" value="ABC_tran"/>
    <property type="match status" value="1"/>
</dbReference>
<evidence type="ECO:0000256" key="1">
    <source>
        <dbReference type="ARBA" id="ARBA00004496"/>
    </source>
</evidence>
<evidence type="ECO:0000256" key="4">
    <source>
        <dbReference type="ARBA" id="ARBA00017803"/>
    </source>
</evidence>
<keyword evidence="8" id="KW-0997">Cell inner membrane</keyword>
<dbReference type="AlphaFoldDB" id="A0A0B8NQA1"/>
<evidence type="ECO:0000313" key="18">
    <source>
        <dbReference type="Proteomes" id="UP000031666"/>
    </source>
</evidence>
<evidence type="ECO:0000256" key="8">
    <source>
        <dbReference type="ARBA" id="ARBA00022519"/>
    </source>
</evidence>
<evidence type="ECO:0000313" key="17">
    <source>
        <dbReference type="EMBL" id="GAM77497.1"/>
    </source>
</evidence>
<dbReference type="GO" id="GO:0043190">
    <property type="term" value="C:ATP-binding cassette (ABC) transporter complex"/>
    <property type="evidence" value="ECO:0007669"/>
    <property type="project" value="InterPro"/>
</dbReference>
<dbReference type="PROSITE" id="PS50893">
    <property type="entry name" value="ABC_TRANSPORTER_2"/>
    <property type="match status" value="1"/>
</dbReference>
<dbReference type="Proteomes" id="UP000031671">
    <property type="component" value="Unassembled WGS sequence"/>
</dbReference>
<dbReference type="PROSITE" id="PS00211">
    <property type="entry name" value="ABC_TRANSPORTER_1"/>
    <property type="match status" value="1"/>
</dbReference>
<evidence type="ECO:0000256" key="13">
    <source>
        <dbReference type="ARBA" id="ARBA00024818"/>
    </source>
</evidence>
<dbReference type="SMART" id="SM00382">
    <property type="entry name" value="AAA"/>
    <property type="match status" value="1"/>
</dbReference>
<evidence type="ECO:0000256" key="10">
    <source>
        <dbReference type="ARBA" id="ARBA00022840"/>
    </source>
</evidence>
<comment type="similarity">
    <text evidence="3">Belongs to the ABC transporter superfamily. Outer membrane lipopolysaccharide export (TC 1.B.42) family.</text>
</comment>
<evidence type="ECO:0000256" key="3">
    <source>
        <dbReference type="ARBA" id="ARBA00010865"/>
    </source>
</evidence>
<dbReference type="EMBL" id="BBRZ01000004">
    <property type="protein sequence ID" value="GAM54462.1"/>
    <property type="molecule type" value="Genomic_DNA"/>
</dbReference>
<dbReference type="GO" id="GO:0016887">
    <property type="term" value="F:ATP hydrolysis activity"/>
    <property type="evidence" value="ECO:0007669"/>
    <property type="project" value="InterPro"/>
</dbReference>
<sequence>MATLKAEHLAKSYKNRKVVADVSLQVESGQIVGLLGPNGAGKTTSFYMIVGLVARDEGKILIDEEDISLLPMHSRSRMGIGYLPQEASIFRKLSVEDNIYAVLQTRNDIGKQERDDKLEELLDEFNIQHIRKSAGMALSGGERRRVEIARALAANPQFILLDEPFAGVDPISVIDIKKIIEHLRDRGLGVLITDHNVRETLDVCERAYIVSQGHLIAEGTPEQVLDNEQVKKVYLGEQFRL</sequence>
<accession>A0A0B8NQA1</accession>
<dbReference type="GO" id="GO:0005737">
    <property type="term" value="C:cytoplasm"/>
    <property type="evidence" value="ECO:0007669"/>
    <property type="project" value="UniProtKB-SubCell"/>
</dbReference>
<dbReference type="Gene3D" id="3.40.50.300">
    <property type="entry name" value="P-loop containing nucleotide triphosphate hydrolases"/>
    <property type="match status" value="1"/>
</dbReference>
<dbReference type="InterPro" id="IPR003593">
    <property type="entry name" value="AAA+_ATPase"/>
</dbReference>
<dbReference type="InterPro" id="IPR027417">
    <property type="entry name" value="P-loop_NTPase"/>
</dbReference>
<dbReference type="EMBL" id="BBSC01000009">
    <property type="protein sequence ID" value="GAM77497.1"/>
    <property type="molecule type" value="Genomic_DNA"/>
</dbReference>
<evidence type="ECO:0000256" key="5">
    <source>
        <dbReference type="ARBA" id="ARBA00022448"/>
    </source>
</evidence>
<feature type="domain" description="ABC transporter" evidence="15">
    <location>
        <begin position="4"/>
        <end position="237"/>
    </location>
</feature>
<comment type="subunit">
    <text evidence="14">Component of the lipopolysaccharide transport and assembly complex. The LptBFG transporter is composed of two ATP-binding proteins (LptB) and two transmembrane proteins (LptF and LptG).</text>
</comment>
<keyword evidence="10 16" id="KW-0067">ATP-binding</keyword>
<dbReference type="Pfam" id="PF12399">
    <property type="entry name" value="BCA_ABC_TP_C"/>
    <property type="match status" value="1"/>
</dbReference>
<keyword evidence="5" id="KW-0813">Transport</keyword>
<dbReference type="Proteomes" id="UP000031666">
    <property type="component" value="Unassembled WGS sequence"/>
</dbReference>
<proteinExistence type="inferred from homology"/>
<evidence type="ECO:0000259" key="15">
    <source>
        <dbReference type="PROSITE" id="PS50893"/>
    </source>
</evidence>
<dbReference type="STRING" id="1481914.JCM19241_4620"/>
<dbReference type="GO" id="GO:0005524">
    <property type="term" value="F:ATP binding"/>
    <property type="evidence" value="ECO:0007669"/>
    <property type="project" value="UniProtKB-KW"/>
</dbReference>
<dbReference type="FunFam" id="3.40.50.300:FF:000151">
    <property type="entry name" value="Lipopolysaccharide ABC transporter ATP-binding protein"/>
    <property type="match status" value="1"/>
</dbReference>
<evidence type="ECO:0000256" key="7">
    <source>
        <dbReference type="ARBA" id="ARBA00022490"/>
    </source>
</evidence>
<evidence type="ECO:0000256" key="2">
    <source>
        <dbReference type="ARBA" id="ARBA00004515"/>
    </source>
</evidence>
<evidence type="ECO:0000313" key="19">
    <source>
        <dbReference type="Proteomes" id="UP000031671"/>
    </source>
</evidence>
<dbReference type="PANTHER" id="PTHR45772">
    <property type="entry name" value="CONSERVED COMPONENT OF ABC TRANSPORTER FOR NATURAL AMINO ACIDS-RELATED"/>
    <property type="match status" value="1"/>
</dbReference>
<reference evidence="17 18" key="2">
    <citation type="submission" date="2015-01" db="EMBL/GenBank/DDBJ databases">
        <title>Vibrio sp. C94 JCM 19241 whole genome shotgun sequence.</title>
        <authorList>
            <person name="Sawabe T."/>
            <person name="Meirelles P."/>
            <person name="Feng G."/>
            <person name="Sayaka M."/>
            <person name="Hattori M."/>
            <person name="Ohkuma M."/>
        </authorList>
    </citation>
    <scope>NUCLEOTIDE SEQUENCE [LARGE SCALE GENOMIC DNA]</scope>
    <source>
        <strain evidence="18">JCM 19241</strain>
        <strain evidence="17">JCM19241</strain>
    </source>
</reference>
<dbReference type="NCBIfam" id="TIGR04406">
    <property type="entry name" value="LPS_export_lptB"/>
    <property type="match status" value="1"/>
</dbReference>
<dbReference type="NCBIfam" id="NF008144">
    <property type="entry name" value="PRK10895.1"/>
    <property type="match status" value="1"/>
</dbReference>
<organism evidence="16 19">
    <name type="scientific">Vibrio ishigakensis</name>
    <dbReference type="NCBI Taxonomy" id="1481914"/>
    <lineage>
        <taxon>Bacteria</taxon>
        <taxon>Pseudomonadati</taxon>
        <taxon>Pseudomonadota</taxon>
        <taxon>Gammaproteobacteria</taxon>
        <taxon>Vibrionales</taxon>
        <taxon>Vibrionaceae</taxon>
        <taxon>Vibrio</taxon>
    </lineage>
</organism>
<dbReference type="CDD" id="cd03218">
    <property type="entry name" value="ABC_YhbG"/>
    <property type="match status" value="1"/>
</dbReference>
<reference evidence="16 19" key="1">
    <citation type="submission" date="2015-01" db="EMBL/GenBank/DDBJ databases">
        <title>Vibrio sp. C1 JCM 19231 whole genome shotgun sequence.</title>
        <authorList>
            <person name="Sawabe T."/>
            <person name="Meirelles P."/>
            <person name="Feng G."/>
            <person name="Sayaka M."/>
            <person name="Hattori M."/>
            <person name="Ohkuma M."/>
        </authorList>
    </citation>
    <scope>NUCLEOTIDE SEQUENCE [LARGE SCALE GENOMIC DNA]</scope>
    <source>
        <strain evidence="19">JCM 19231</strain>
        <strain evidence="16">JCM19231</strain>
    </source>
</reference>
<keyword evidence="19" id="KW-1185">Reference proteome</keyword>
<keyword evidence="11" id="KW-1278">Translocase</keyword>